<accession>A0A916JCT7</accession>
<feature type="transmembrane region" description="Helical" evidence="6">
    <location>
        <begin position="292"/>
        <end position="311"/>
    </location>
</feature>
<feature type="transmembrane region" description="Helical" evidence="6">
    <location>
        <begin position="380"/>
        <end position="400"/>
    </location>
</feature>
<evidence type="ECO:0000313" key="9">
    <source>
        <dbReference type="EMBL" id="CAG5003518.1"/>
    </source>
</evidence>
<evidence type="ECO:0000259" key="7">
    <source>
        <dbReference type="Pfam" id="PF02687"/>
    </source>
</evidence>
<dbReference type="Proteomes" id="UP000680038">
    <property type="component" value="Unassembled WGS sequence"/>
</dbReference>
<dbReference type="Pfam" id="PF12704">
    <property type="entry name" value="MacB_PCD"/>
    <property type="match status" value="1"/>
</dbReference>
<evidence type="ECO:0000256" key="5">
    <source>
        <dbReference type="ARBA" id="ARBA00023136"/>
    </source>
</evidence>
<comment type="caution">
    <text evidence="9">The sequence shown here is derived from an EMBL/GenBank/DDBJ whole genome shotgun (WGS) entry which is preliminary data.</text>
</comment>
<evidence type="ECO:0000313" key="10">
    <source>
        <dbReference type="Proteomes" id="UP000680038"/>
    </source>
</evidence>
<keyword evidence="10" id="KW-1185">Reference proteome</keyword>
<dbReference type="InterPro" id="IPR025857">
    <property type="entry name" value="MacB_PCD"/>
</dbReference>
<feature type="transmembrane region" description="Helical" evidence="6">
    <location>
        <begin position="766"/>
        <end position="786"/>
    </location>
</feature>
<dbReference type="GO" id="GO:0022857">
    <property type="term" value="F:transmembrane transporter activity"/>
    <property type="evidence" value="ECO:0007669"/>
    <property type="project" value="TreeGrafter"/>
</dbReference>
<evidence type="ECO:0000256" key="3">
    <source>
        <dbReference type="ARBA" id="ARBA00022692"/>
    </source>
</evidence>
<feature type="transmembrane region" description="Helical" evidence="6">
    <location>
        <begin position="347"/>
        <end position="368"/>
    </location>
</feature>
<evidence type="ECO:0000256" key="1">
    <source>
        <dbReference type="ARBA" id="ARBA00004651"/>
    </source>
</evidence>
<dbReference type="EMBL" id="CAJRAF010000002">
    <property type="protein sequence ID" value="CAG5003518.1"/>
    <property type="molecule type" value="Genomic_DNA"/>
</dbReference>
<evidence type="ECO:0000256" key="4">
    <source>
        <dbReference type="ARBA" id="ARBA00022989"/>
    </source>
</evidence>
<feature type="domain" description="ABC3 transporter permease C-terminal" evidence="7">
    <location>
        <begin position="297"/>
        <end position="407"/>
    </location>
</feature>
<dbReference type="Pfam" id="PF02687">
    <property type="entry name" value="FtsX"/>
    <property type="match status" value="2"/>
</dbReference>
<dbReference type="InterPro" id="IPR003838">
    <property type="entry name" value="ABC3_permease_C"/>
</dbReference>
<feature type="domain" description="ABC3 transporter permease C-terminal" evidence="7">
    <location>
        <begin position="683"/>
        <end position="784"/>
    </location>
</feature>
<keyword evidence="2" id="KW-1003">Cell membrane</keyword>
<keyword evidence="3 6" id="KW-0812">Transmembrane</keyword>
<reference evidence="9" key="1">
    <citation type="submission" date="2021-04" db="EMBL/GenBank/DDBJ databases">
        <authorList>
            <person name="Rodrigo-Torres L."/>
            <person name="Arahal R. D."/>
            <person name="Lucena T."/>
        </authorList>
    </citation>
    <scope>NUCLEOTIDE SEQUENCE</scope>
    <source>
        <strain evidence="9">CECT 9275</strain>
    </source>
</reference>
<proteinExistence type="predicted"/>
<organism evidence="9 10">
    <name type="scientific">Dyadobacter helix</name>
    <dbReference type="NCBI Taxonomy" id="2822344"/>
    <lineage>
        <taxon>Bacteria</taxon>
        <taxon>Pseudomonadati</taxon>
        <taxon>Bacteroidota</taxon>
        <taxon>Cytophagia</taxon>
        <taxon>Cytophagales</taxon>
        <taxon>Spirosomataceae</taxon>
        <taxon>Dyadobacter</taxon>
    </lineage>
</organism>
<dbReference type="PANTHER" id="PTHR30572:SF18">
    <property type="entry name" value="ABC-TYPE MACROLIDE FAMILY EXPORT SYSTEM PERMEASE COMPONENT 2"/>
    <property type="match status" value="1"/>
</dbReference>
<protein>
    <recommendedName>
        <fullName evidence="11">ABC transport system permease protein</fullName>
    </recommendedName>
</protein>
<comment type="subcellular location">
    <subcellularLocation>
        <location evidence="1">Cell membrane</location>
        <topology evidence="1">Multi-pass membrane protein</topology>
    </subcellularLocation>
</comment>
<evidence type="ECO:0000259" key="8">
    <source>
        <dbReference type="Pfam" id="PF12704"/>
    </source>
</evidence>
<name>A0A916JCT7_9BACT</name>
<gene>
    <name evidence="9" type="ORF">DYBT9275_03170</name>
</gene>
<feature type="transmembrane region" description="Helical" evidence="6">
    <location>
        <begin position="435"/>
        <end position="453"/>
    </location>
</feature>
<dbReference type="RefSeq" id="WP_215239706.1">
    <property type="nucleotide sequence ID" value="NZ_CAJRAF010000002.1"/>
</dbReference>
<feature type="transmembrane region" description="Helical" evidence="6">
    <location>
        <begin position="735"/>
        <end position="754"/>
    </location>
</feature>
<keyword evidence="5 6" id="KW-0472">Membrane</keyword>
<feature type="domain" description="MacB-like periplasmic core" evidence="8">
    <location>
        <begin position="22"/>
        <end position="204"/>
    </location>
</feature>
<evidence type="ECO:0008006" key="11">
    <source>
        <dbReference type="Google" id="ProtNLM"/>
    </source>
</evidence>
<dbReference type="InterPro" id="IPR050250">
    <property type="entry name" value="Macrolide_Exporter_MacB"/>
</dbReference>
<dbReference type="AlphaFoldDB" id="A0A916JCT7"/>
<feature type="transmembrane region" description="Helical" evidence="6">
    <location>
        <begin position="680"/>
        <end position="700"/>
    </location>
</feature>
<dbReference type="GO" id="GO:0005886">
    <property type="term" value="C:plasma membrane"/>
    <property type="evidence" value="ECO:0007669"/>
    <property type="project" value="UniProtKB-SubCell"/>
</dbReference>
<keyword evidence="4 6" id="KW-1133">Transmembrane helix</keyword>
<feature type="transmembrane region" description="Helical" evidence="6">
    <location>
        <begin position="20"/>
        <end position="42"/>
    </location>
</feature>
<evidence type="ECO:0000256" key="6">
    <source>
        <dbReference type="SAM" id="Phobius"/>
    </source>
</evidence>
<feature type="transmembrane region" description="Helical" evidence="6">
    <location>
        <begin position="712"/>
        <end position="729"/>
    </location>
</feature>
<dbReference type="PANTHER" id="PTHR30572">
    <property type="entry name" value="MEMBRANE COMPONENT OF TRANSPORTER-RELATED"/>
    <property type="match status" value="1"/>
</dbReference>
<sequence length="803" mass="89845">MLSNYLKIAWRTFWKNSVVGTVNLLGLSLGLAVTLLVILYVTHEYSFDRFHKNESRIVLAEFRHYEGNKQHRISTLSYGFGQTVKNAAPGVEDFGRITERDFGSKLVQSDAGHAFYEPDFRFADAGFLRLFSFELVSGDPREALSRPSTVLLTETMARKYFGDIPPIGKTITYDKTHRLEVTGVLKDPPGNSSFQFGFLADLHTRRAIEISGYQAVMNHETAKQWIDNIGTGGGYETYFLLHAHADRHKIAGLIPGLLTETEKIRGNKDSYQLLPLSELHFSLRFPGLQQRVTVFTVIGGLILILALINYVNLSTARATLRNREVSVRKVVGAARGALVIQFYLESALHVTLACGMAVLFFIVLQPLFYQTLHLKIDGSFLFSHYFLIPATLFWLVNVFLSGSYPALLLSGFVPAVVLRGGALSDRGTVKIRSSLTVFQFTISIALIIGSILMGKQLDFFFQKDTGIKRDQILTVFLDSEDGMDKHYKAVKEEIGLVKGVESVTSSNLLMYDQYMNSWQLKRLDTDLMTKVNTFPVDKAFMKTMNIRWAFPGHGNIDFSGDNRIVINEAAARELGVNAGNYRQTLDLGNGMKKEIAGVVKDFHYANLTERIQPMALFIGNDTTFRNYLYVKIARGASVPETITALKEIYDSYKKAKPFEYAFLDDTYCRMYAQEVETGRIITVLTIMAIVIAGLGLFGLATFTAERRTKEIGIRKVLGAGVAGVIMLLSKDFMKLVLIAILLATPLAWWVMHQWLERFAYKIEIEWGVFVMAGSIATGIGLLTVSFQSVKAALADPVKSLKSE</sequence>
<evidence type="ECO:0000256" key="2">
    <source>
        <dbReference type="ARBA" id="ARBA00022475"/>
    </source>
</evidence>